<name>A0A6B0SSJ8_9EURY</name>
<proteinExistence type="predicted"/>
<keyword evidence="3" id="KW-1185">Reference proteome</keyword>
<accession>A0A6B0SSJ8</accession>
<gene>
    <name evidence="2" type="ORF">GRX66_18765</name>
</gene>
<dbReference type="AlphaFoldDB" id="A0A6B0SSJ8"/>
<evidence type="ECO:0000313" key="2">
    <source>
        <dbReference type="EMBL" id="MXR22521.1"/>
    </source>
</evidence>
<evidence type="ECO:0000256" key="1">
    <source>
        <dbReference type="SAM" id="MobiDB-lite"/>
    </source>
</evidence>
<organism evidence="2 3">
    <name type="scientific">Halobacterium bonnevillei</name>
    <dbReference type="NCBI Taxonomy" id="2692200"/>
    <lineage>
        <taxon>Archaea</taxon>
        <taxon>Methanobacteriati</taxon>
        <taxon>Methanobacteriota</taxon>
        <taxon>Stenosarchaea group</taxon>
        <taxon>Halobacteria</taxon>
        <taxon>Halobacteriales</taxon>
        <taxon>Halobacteriaceae</taxon>
        <taxon>Halobacterium</taxon>
    </lineage>
</organism>
<evidence type="ECO:0008006" key="4">
    <source>
        <dbReference type="Google" id="ProtNLM"/>
    </source>
</evidence>
<dbReference type="OrthoDB" id="203477at2157"/>
<dbReference type="Proteomes" id="UP000471521">
    <property type="component" value="Unassembled WGS sequence"/>
</dbReference>
<reference evidence="2 3" key="1">
    <citation type="submission" date="2019-12" db="EMBL/GenBank/DDBJ databases">
        <title>Isolation and characterization of three novel carbon monoxide-oxidizing members of Halobacteria from salione crusts and soils.</title>
        <authorList>
            <person name="Myers M.R."/>
            <person name="King G.M."/>
        </authorList>
    </citation>
    <scope>NUCLEOTIDE SEQUENCE [LARGE SCALE GENOMIC DNA]</scope>
    <source>
        <strain evidence="2 3">PCN9</strain>
    </source>
</reference>
<feature type="region of interest" description="Disordered" evidence="1">
    <location>
        <begin position="120"/>
        <end position="140"/>
    </location>
</feature>
<evidence type="ECO:0000313" key="3">
    <source>
        <dbReference type="Proteomes" id="UP000471521"/>
    </source>
</evidence>
<comment type="caution">
    <text evidence="2">The sequence shown here is derived from an EMBL/GenBank/DDBJ whole genome shotgun (WGS) entry which is preliminary data.</text>
</comment>
<dbReference type="EMBL" id="WUUU01000313">
    <property type="protein sequence ID" value="MXR22521.1"/>
    <property type="molecule type" value="Genomic_DNA"/>
</dbReference>
<sequence length="140" mass="15003">MVPAADSAESTAREFVSRFTDGAFADAADLLSADGREAVVEAFPEGFSREEHDAEETLESYSYGLYGQYGAFGGVDSVTADGDEVTAALTFEDGTQTLELTVDDGEVTAASFPTEYEPPAYADESAFEEQPDVTHHQLPR</sequence>
<dbReference type="RefSeq" id="WP_159527824.1">
    <property type="nucleotide sequence ID" value="NZ_WUUU01000313.1"/>
</dbReference>
<protein>
    <recommendedName>
        <fullName evidence="4">DUF3887 domain-containing protein</fullName>
    </recommendedName>
</protein>